<evidence type="ECO:0000313" key="1">
    <source>
        <dbReference type="EMBL" id="PDQ20100.1"/>
    </source>
</evidence>
<dbReference type="InterPro" id="IPR036691">
    <property type="entry name" value="Endo/exonu/phosph_ase_sf"/>
</dbReference>
<gene>
    <name evidence="1" type="ORF">CN311_16020</name>
</gene>
<proteinExistence type="predicted"/>
<dbReference type="EMBL" id="NWQG01000096">
    <property type="protein sequence ID" value="PDQ20100.1"/>
    <property type="molecule type" value="Genomic_DNA"/>
</dbReference>
<dbReference type="Proteomes" id="UP000219182">
    <property type="component" value="Unassembled WGS sequence"/>
</dbReference>
<reference evidence="1 2" key="1">
    <citation type="submission" date="2017-09" db="EMBL/GenBank/DDBJ databases">
        <title>Mesorhizobum sanjuanii sp. nov. isolated from nodules of Lotus tenuis in saline-alkaline lowlands of Flooding Pampa.</title>
        <authorList>
            <person name="Sannazzaro A.I."/>
            <person name="Torres Tejerizo G.A."/>
            <person name="Fontana F."/>
            <person name="Cumpa Velazquez L.M."/>
            <person name="Hansen L."/>
            <person name="Pistorio M."/>
            <person name="Estrella M.J."/>
        </authorList>
    </citation>
    <scope>NUCLEOTIDE SEQUENCE [LARGE SCALE GENOMIC DNA]</scope>
    <source>
        <strain evidence="1 2">BSA136</strain>
    </source>
</reference>
<comment type="caution">
    <text evidence="1">The sequence shown here is derived from an EMBL/GenBank/DDBJ whole genome shotgun (WGS) entry which is preliminary data.</text>
</comment>
<protein>
    <submittedName>
        <fullName evidence="1">Uncharacterized protein</fullName>
    </submittedName>
</protein>
<dbReference type="SUPFAM" id="SSF56219">
    <property type="entry name" value="DNase I-like"/>
    <property type="match status" value="1"/>
</dbReference>
<evidence type="ECO:0000313" key="2">
    <source>
        <dbReference type="Proteomes" id="UP000219182"/>
    </source>
</evidence>
<sequence length="221" mass="24620">MGWHVDKATAATWISKCDALFEKDPVTDIWKPSTSGTGVAGWQVNFREKVEWDWSKFPVCDVYKDRNFDAVPVTVGAYDKRLQQINDFLQNTVPADIYAFEEVSGEQAVRDALPNGGTGYEVCTFSDFKVQRLAIAWKAVLGESIACTVEPELSLPNNPQDEQPRPGLSVELKIDGEPVRVLAVHLKSSCVSPLEASGDLTDDQDRDCRILQQRPRSGCER</sequence>
<organism evidence="1 2">
    <name type="scientific">Mesorhizobium sanjuanii</name>
    <dbReference type="NCBI Taxonomy" id="2037900"/>
    <lineage>
        <taxon>Bacteria</taxon>
        <taxon>Pseudomonadati</taxon>
        <taxon>Pseudomonadota</taxon>
        <taxon>Alphaproteobacteria</taxon>
        <taxon>Hyphomicrobiales</taxon>
        <taxon>Phyllobacteriaceae</taxon>
        <taxon>Mesorhizobium</taxon>
    </lineage>
</organism>
<keyword evidence="2" id="KW-1185">Reference proteome</keyword>
<accession>A0A2A6FDQ4</accession>
<dbReference type="Gene3D" id="3.60.10.10">
    <property type="entry name" value="Endonuclease/exonuclease/phosphatase"/>
    <property type="match status" value="1"/>
</dbReference>
<dbReference type="AlphaFoldDB" id="A0A2A6FDQ4"/>
<name>A0A2A6FDQ4_9HYPH</name>